<feature type="region of interest" description="Disordered" evidence="1">
    <location>
        <begin position="12"/>
        <end position="41"/>
    </location>
</feature>
<evidence type="ECO:0000313" key="3">
    <source>
        <dbReference type="Proteomes" id="UP000018680"/>
    </source>
</evidence>
<dbReference type="STRING" id="1307761.L21SP2_2166"/>
<protein>
    <submittedName>
        <fullName evidence="2">Uncharacterized protein</fullName>
    </submittedName>
</protein>
<evidence type="ECO:0000256" key="1">
    <source>
        <dbReference type="SAM" id="MobiDB-lite"/>
    </source>
</evidence>
<gene>
    <name evidence="2" type="ORF">L21SP2_2166</name>
</gene>
<name>V5WJ21_9SPIO</name>
<dbReference type="HOGENOM" id="CLU_3276420_0_0_12"/>
<dbReference type="AlphaFoldDB" id="V5WJ21"/>
<dbReference type="Proteomes" id="UP000018680">
    <property type="component" value="Chromosome"/>
</dbReference>
<proteinExistence type="predicted"/>
<evidence type="ECO:0000313" key="2">
    <source>
        <dbReference type="EMBL" id="AHC15529.1"/>
    </source>
</evidence>
<organism evidence="2 3">
    <name type="scientific">Salinispira pacifica</name>
    <dbReference type="NCBI Taxonomy" id="1307761"/>
    <lineage>
        <taxon>Bacteria</taxon>
        <taxon>Pseudomonadati</taxon>
        <taxon>Spirochaetota</taxon>
        <taxon>Spirochaetia</taxon>
        <taxon>Spirochaetales</taxon>
        <taxon>Spirochaetaceae</taxon>
        <taxon>Salinispira</taxon>
    </lineage>
</organism>
<accession>V5WJ21</accession>
<dbReference type="EMBL" id="CP006939">
    <property type="protein sequence ID" value="AHC15529.1"/>
    <property type="molecule type" value="Genomic_DNA"/>
</dbReference>
<sequence length="41" mass="4645">MRIVRSLIGRAHIGRPSPGNIHRQPVRNSMLNRRGAPGIFR</sequence>
<keyword evidence="3" id="KW-1185">Reference proteome</keyword>
<dbReference type="KEGG" id="slr:L21SP2_2166"/>
<reference evidence="2 3" key="1">
    <citation type="journal article" date="2015" name="Stand. Genomic Sci.">
        <title>Complete genome sequence and description of Salinispira pacifica gen. nov., sp. nov., a novel spirochaete isolated form a hypersaline microbial mat.</title>
        <authorList>
            <person name="Ben Hania W."/>
            <person name="Joseph M."/>
            <person name="Schumann P."/>
            <person name="Bunk B."/>
            <person name="Fiebig A."/>
            <person name="Sproer C."/>
            <person name="Klenk H.P."/>
            <person name="Fardeau M.L."/>
            <person name="Spring S."/>
        </authorList>
    </citation>
    <scope>NUCLEOTIDE SEQUENCE [LARGE SCALE GENOMIC DNA]</scope>
    <source>
        <strain evidence="2 3">L21-RPul-D2</strain>
    </source>
</reference>